<comment type="caution">
    <text evidence="2">The sequence shown here is derived from an EMBL/GenBank/DDBJ whole genome shotgun (WGS) entry which is preliminary data.</text>
</comment>
<feature type="region of interest" description="Disordered" evidence="1">
    <location>
        <begin position="925"/>
        <end position="964"/>
    </location>
</feature>
<dbReference type="PANTHER" id="PTHR14663">
    <property type="entry name" value="METHYLTRANSFERASE NSUN7-RELATED"/>
    <property type="match status" value="1"/>
</dbReference>
<dbReference type="PANTHER" id="PTHR14663:SF2">
    <property type="entry name" value="METHYLTRANSFERASE NSUN7-RELATED"/>
    <property type="match status" value="1"/>
</dbReference>
<dbReference type="InterPro" id="IPR029063">
    <property type="entry name" value="SAM-dependent_MTases_sf"/>
</dbReference>
<reference evidence="2" key="1">
    <citation type="submission" date="2020-11" db="EMBL/GenBank/DDBJ databases">
        <authorList>
            <person name="Whiteford S."/>
        </authorList>
    </citation>
    <scope>NUCLEOTIDE SEQUENCE</scope>
</reference>
<accession>A0A8S4D7A3</accession>
<name>A0A8S4D7A3_PLUXY</name>
<gene>
    <name evidence="2" type="ORF">PLXY2_LOCUS782</name>
</gene>
<dbReference type="InterPro" id="IPR042620">
    <property type="entry name" value="NSUN7"/>
</dbReference>
<evidence type="ECO:0000313" key="3">
    <source>
        <dbReference type="Proteomes" id="UP000653454"/>
    </source>
</evidence>
<proteinExistence type="predicted"/>
<dbReference type="EMBL" id="CAJHNJ030000002">
    <property type="protein sequence ID" value="CAG9090333.1"/>
    <property type="molecule type" value="Genomic_DNA"/>
</dbReference>
<evidence type="ECO:0000256" key="1">
    <source>
        <dbReference type="SAM" id="MobiDB-lite"/>
    </source>
</evidence>
<dbReference type="AlphaFoldDB" id="A0A8S4D7A3"/>
<organism evidence="2 3">
    <name type="scientific">Plutella xylostella</name>
    <name type="common">Diamondback moth</name>
    <name type="synonym">Plutella maculipennis</name>
    <dbReference type="NCBI Taxonomy" id="51655"/>
    <lineage>
        <taxon>Eukaryota</taxon>
        <taxon>Metazoa</taxon>
        <taxon>Ecdysozoa</taxon>
        <taxon>Arthropoda</taxon>
        <taxon>Hexapoda</taxon>
        <taxon>Insecta</taxon>
        <taxon>Pterygota</taxon>
        <taxon>Neoptera</taxon>
        <taxon>Endopterygota</taxon>
        <taxon>Lepidoptera</taxon>
        <taxon>Glossata</taxon>
        <taxon>Ditrysia</taxon>
        <taxon>Yponomeutoidea</taxon>
        <taxon>Plutellidae</taxon>
        <taxon>Plutella</taxon>
    </lineage>
</organism>
<sequence>MPEPYDPSAMWVSLNSLDSNLFAVYPRLLAALLLQEEAARQPGDTSEAERLVLPSDREWRLSQYFFLVAMQKQLETSESDAEDESVGRSPRAPADPPELWAPWSLVVEYRSPRAPAPVALTNTPGPAWDIAKVLKAGRLLCKPPLEVSFEDEQEMRVVYSLIYDVFRYKSILDQAINDIEFFGDFPQLLTHRNIVWLFVMELARRRWAARPKAEAARAGALLAEGGALFQLAEDSVWRQRVHFAAAIARIRIKNKAISLADLLPEHLREERISACVHKDSVTGWVNTFKATKLAALVRRLHELGFSYSASRQLCAGEYRFDRVCPRYEGGGRLMMMLLVQYQYRFDRVCPRYEGGGRLMMMMLLVQYRFDRVCPRFITLRPPQNFSVGQMDLVKNGLIILQVRKFAIDRVCLGQEHTMRCGGGAAPRRIGVAASFYIQISVACTRCAPAPHRTCNHQDEAGECVATSERHCSVLLRQEEGHTGRHKNVATPLRQNNVAAPHRSCAHCDTAPAPHRRRRNASCALALFYSILFSEREFCEGASTLCRLLRARSLQGAVAQSHASSPRCSAYLAAQLQELAQVLKAETPAAPAVPELGRLVVFGAGDKIDSYVLALREMGIQATAGAAATAGGAVQVVSDPVHCGSAAVAAALDGVVAALATPPNSYSAVTDPIDLVCGRGGDLAMLEVLTECEVDTEGKTRVSSILEEQKKTLKTLLSKPQIQVILYETHSALEAENQAQVSRAVAEANRLARERHQLLKRKHHVSETPTPKPRPETALSNTSTTLEEADTYRSEAEGLESTAESLTQHSASPAGNPSPPGVRRQASTDTILTRSSFSRPGTTRARPIAPAPDVPRNPDVDLPDINVPDCDLFEVSQLPALGNGLDINLILERDGCFLGLIQRKEITRLDAKYMIRVAEERGLFGAGAPAPAPARRKPPAQHAPKRRRRKNSFEAKLSLSVKNIS</sequence>
<dbReference type="Gene3D" id="3.40.50.150">
    <property type="entry name" value="Vaccinia Virus protein VP39"/>
    <property type="match status" value="1"/>
</dbReference>
<feature type="compositionally biased region" description="Basic residues" evidence="1">
    <location>
        <begin position="933"/>
        <end position="949"/>
    </location>
</feature>
<dbReference type="Proteomes" id="UP000653454">
    <property type="component" value="Unassembled WGS sequence"/>
</dbReference>
<evidence type="ECO:0000313" key="2">
    <source>
        <dbReference type="EMBL" id="CAG9090333.1"/>
    </source>
</evidence>
<protein>
    <submittedName>
        <fullName evidence="2">(diamondback moth) hypothetical protein</fullName>
    </submittedName>
</protein>
<feature type="region of interest" description="Disordered" evidence="1">
    <location>
        <begin position="757"/>
        <end position="861"/>
    </location>
</feature>
<keyword evidence="3" id="KW-1185">Reference proteome</keyword>
<feature type="compositionally biased region" description="Polar residues" evidence="1">
    <location>
        <begin position="824"/>
        <end position="840"/>
    </location>
</feature>